<evidence type="ECO:0000256" key="4">
    <source>
        <dbReference type="ARBA" id="ARBA00023015"/>
    </source>
</evidence>
<keyword evidence="4" id="KW-0805">Transcription regulation</keyword>
<evidence type="ECO:0000256" key="2">
    <source>
        <dbReference type="ARBA" id="ARBA00012483"/>
    </source>
</evidence>
<dbReference type="AlphaFoldDB" id="A0AA39XLQ0"/>
<dbReference type="InterPro" id="IPR013083">
    <property type="entry name" value="Znf_RING/FYVE/PHD"/>
</dbReference>
<dbReference type="PANTHER" id="PTHR46077:SF1">
    <property type="entry name" value="TOP1 BINDING ARGININE_SERINE RICH PROTEIN, E3 UBIQUITIN LIGASE"/>
    <property type="match status" value="1"/>
</dbReference>
<accession>A0AA39XLQ0</accession>
<evidence type="ECO:0000256" key="1">
    <source>
        <dbReference type="ARBA" id="ARBA00000900"/>
    </source>
</evidence>
<feature type="domain" description="RING-type" evidence="8">
    <location>
        <begin position="13"/>
        <end position="53"/>
    </location>
</feature>
<dbReference type="EC" id="2.3.2.27" evidence="2"/>
<name>A0AA39XLQ0_9PEZI</name>
<dbReference type="SMART" id="SM00184">
    <property type="entry name" value="RING"/>
    <property type="match status" value="1"/>
</dbReference>
<dbReference type="GO" id="GO:0006513">
    <property type="term" value="P:protein monoubiquitination"/>
    <property type="evidence" value="ECO:0007669"/>
    <property type="project" value="TreeGrafter"/>
</dbReference>
<evidence type="ECO:0000256" key="6">
    <source>
        <dbReference type="PROSITE-ProRule" id="PRU00175"/>
    </source>
</evidence>
<dbReference type="Gene3D" id="3.30.40.10">
    <property type="entry name" value="Zinc/RING finger domain, C3HC4 (zinc finger)"/>
    <property type="match status" value="1"/>
</dbReference>
<dbReference type="PANTHER" id="PTHR46077">
    <property type="entry name" value="E3 UBIQUITIN-PROTEIN LIGASE TOPORS"/>
    <property type="match status" value="1"/>
</dbReference>
<keyword evidence="10" id="KW-1185">Reference proteome</keyword>
<reference evidence="9" key="1">
    <citation type="submission" date="2023-06" db="EMBL/GenBank/DDBJ databases">
        <title>Genome-scale phylogeny and comparative genomics of the fungal order Sordariales.</title>
        <authorList>
            <consortium name="Lawrence Berkeley National Laboratory"/>
            <person name="Hensen N."/>
            <person name="Bonometti L."/>
            <person name="Westerberg I."/>
            <person name="Brannstrom I.O."/>
            <person name="Guillou S."/>
            <person name="Cros-Aarteil S."/>
            <person name="Calhoun S."/>
            <person name="Haridas S."/>
            <person name="Kuo A."/>
            <person name="Mondo S."/>
            <person name="Pangilinan J."/>
            <person name="Riley R."/>
            <person name="LaButti K."/>
            <person name="Andreopoulos B."/>
            <person name="Lipzen A."/>
            <person name="Chen C."/>
            <person name="Yanf M."/>
            <person name="Daum C."/>
            <person name="Ng V."/>
            <person name="Clum A."/>
            <person name="Steindorff A."/>
            <person name="Ohm R."/>
            <person name="Martin F."/>
            <person name="Silar P."/>
            <person name="Natvig D."/>
            <person name="Lalanne C."/>
            <person name="Gautier V."/>
            <person name="Ament-velasquez S.L."/>
            <person name="Kruys A."/>
            <person name="Hutchinson M.I."/>
            <person name="Powell A.J."/>
            <person name="Barry K."/>
            <person name="Miller A.N."/>
            <person name="Grigoriev I.V."/>
            <person name="Debuchy R."/>
            <person name="Gladieux P."/>
            <person name="Thoren M.H."/>
            <person name="Johannesson H."/>
        </authorList>
    </citation>
    <scope>NUCLEOTIDE SEQUENCE</scope>
    <source>
        <strain evidence="9">SMH3391-2</strain>
    </source>
</reference>
<feature type="region of interest" description="Disordered" evidence="7">
    <location>
        <begin position="261"/>
        <end position="284"/>
    </location>
</feature>
<feature type="compositionally biased region" description="Basic and acidic residues" evidence="7">
    <location>
        <begin position="88"/>
        <end position="97"/>
    </location>
</feature>
<evidence type="ECO:0000313" key="9">
    <source>
        <dbReference type="EMBL" id="KAK0635340.1"/>
    </source>
</evidence>
<feature type="region of interest" description="Disordered" evidence="7">
    <location>
        <begin position="74"/>
        <end position="97"/>
    </location>
</feature>
<sequence length="316" mass="36775">MSSPAANENSTCCVICLDPLVSQCETQPCQHKDFDFFCLVTWLEVRATCPLCKSKISEVRYDISEDGKQAKIFKVPERQSSSSGDGGSDSHHSIHARPYEDEVIRRRRLIYQHNLYSLHVGSNVRRRTASLYRELSPQCFSTDPELVSRARIWLRRELRVFQFLNADNSEHDNHHDSDSQNALQIPRSRFNKTECLLEYIVAILKTIDTQDSSGRAEDLIQEFIGRDNTRLLLHELRAWLRSPCRSLSEWDRVVQYKDETTTSQTIQSEEREADISSRPSRASTYRIGRRSGRPILRHEPYKLQRPHLPIKRFNID</sequence>
<keyword evidence="3" id="KW-0808">Transferase</keyword>
<dbReference type="PROSITE" id="PS50089">
    <property type="entry name" value="ZF_RING_2"/>
    <property type="match status" value="1"/>
</dbReference>
<keyword evidence="6" id="KW-0479">Metal-binding</keyword>
<evidence type="ECO:0000256" key="5">
    <source>
        <dbReference type="ARBA" id="ARBA00023163"/>
    </source>
</evidence>
<protein>
    <recommendedName>
        <fullName evidence="2">RING-type E3 ubiquitin transferase</fullName>
        <ecNumber evidence="2">2.3.2.27</ecNumber>
    </recommendedName>
</protein>
<keyword evidence="6" id="KW-0862">Zinc</keyword>
<comment type="catalytic activity">
    <reaction evidence="1">
        <text>S-ubiquitinyl-[E2 ubiquitin-conjugating enzyme]-L-cysteine + [acceptor protein]-L-lysine = [E2 ubiquitin-conjugating enzyme]-L-cysteine + N(6)-ubiquitinyl-[acceptor protein]-L-lysine.</text>
        <dbReference type="EC" id="2.3.2.27"/>
    </reaction>
</comment>
<evidence type="ECO:0000313" key="10">
    <source>
        <dbReference type="Proteomes" id="UP001174934"/>
    </source>
</evidence>
<keyword evidence="6" id="KW-0863">Zinc-finger</keyword>
<dbReference type="SUPFAM" id="SSF57850">
    <property type="entry name" value="RING/U-box"/>
    <property type="match status" value="1"/>
</dbReference>
<gene>
    <name evidence="9" type="ORF">B0T17DRAFT_38616</name>
</gene>
<dbReference type="Pfam" id="PF13639">
    <property type="entry name" value="zf-RING_2"/>
    <property type="match status" value="1"/>
</dbReference>
<dbReference type="Proteomes" id="UP001174934">
    <property type="component" value="Unassembled WGS sequence"/>
</dbReference>
<comment type="caution">
    <text evidence="9">The sequence shown here is derived from an EMBL/GenBank/DDBJ whole genome shotgun (WGS) entry which is preliminary data.</text>
</comment>
<proteinExistence type="predicted"/>
<organism evidence="9 10">
    <name type="scientific">Bombardia bombarda</name>
    <dbReference type="NCBI Taxonomy" id="252184"/>
    <lineage>
        <taxon>Eukaryota</taxon>
        <taxon>Fungi</taxon>
        <taxon>Dikarya</taxon>
        <taxon>Ascomycota</taxon>
        <taxon>Pezizomycotina</taxon>
        <taxon>Sordariomycetes</taxon>
        <taxon>Sordariomycetidae</taxon>
        <taxon>Sordariales</taxon>
        <taxon>Lasiosphaeriaceae</taxon>
        <taxon>Bombardia</taxon>
    </lineage>
</organism>
<evidence type="ECO:0000256" key="3">
    <source>
        <dbReference type="ARBA" id="ARBA00022679"/>
    </source>
</evidence>
<dbReference type="EMBL" id="JAULSR010000001">
    <property type="protein sequence ID" value="KAK0635340.1"/>
    <property type="molecule type" value="Genomic_DNA"/>
</dbReference>
<dbReference type="GO" id="GO:0000209">
    <property type="term" value="P:protein polyubiquitination"/>
    <property type="evidence" value="ECO:0007669"/>
    <property type="project" value="TreeGrafter"/>
</dbReference>
<evidence type="ECO:0000259" key="8">
    <source>
        <dbReference type="PROSITE" id="PS50089"/>
    </source>
</evidence>
<dbReference type="InterPro" id="IPR001841">
    <property type="entry name" value="Znf_RING"/>
</dbReference>
<keyword evidence="5" id="KW-0804">Transcription</keyword>
<evidence type="ECO:0000256" key="7">
    <source>
        <dbReference type="SAM" id="MobiDB-lite"/>
    </source>
</evidence>
<dbReference type="GO" id="GO:0061630">
    <property type="term" value="F:ubiquitin protein ligase activity"/>
    <property type="evidence" value="ECO:0007669"/>
    <property type="project" value="UniProtKB-EC"/>
</dbReference>
<dbReference type="GO" id="GO:0008270">
    <property type="term" value="F:zinc ion binding"/>
    <property type="evidence" value="ECO:0007669"/>
    <property type="project" value="UniProtKB-KW"/>
</dbReference>